<evidence type="ECO:0000313" key="2">
    <source>
        <dbReference type="EMBL" id="MQL80511.1"/>
    </source>
</evidence>
<dbReference type="EMBL" id="NMUH01000512">
    <property type="protein sequence ID" value="MQL80511.1"/>
    <property type="molecule type" value="Genomic_DNA"/>
</dbReference>
<dbReference type="OrthoDB" id="776574at2759"/>
<feature type="region of interest" description="Disordered" evidence="1">
    <location>
        <begin position="68"/>
        <end position="106"/>
    </location>
</feature>
<accession>A0A843UAP2</accession>
<proteinExistence type="predicted"/>
<dbReference type="Proteomes" id="UP000652761">
    <property type="component" value="Unassembled WGS sequence"/>
</dbReference>
<protein>
    <submittedName>
        <fullName evidence="2">Uncharacterized protein</fullName>
    </submittedName>
</protein>
<dbReference type="PANTHER" id="PTHR34193:SF1">
    <property type="entry name" value="EXPRESSED PROTEIN"/>
    <property type="match status" value="1"/>
</dbReference>
<dbReference type="PANTHER" id="PTHR34193">
    <property type="entry name" value="OS11G0199801 PROTEIN"/>
    <property type="match status" value="1"/>
</dbReference>
<sequence length="170" mass="18370">MAAAMLWSKAEVKSSGYVGREPLSVRAQEISRSHEEMLGLLRGLPETEYELSFTDLVERTTSAVVDGEGTATAAAGEDAAAAGQGGDKAKETGMRRSSSERRAGGGCKEGVLLNVYFPSSLSRSLTESRVRRATGKRSAPGDCIKRDRQRLAFGCWSAIWERGRGKARRQ</sequence>
<name>A0A843UAP2_COLES</name>
<organism evidence="2 3">
    <name type="scientific">Colocasia esculenta</name>
    <name type="common">Wild taro</name>
    <name type="synonym">Arum esculentum</name>
    <dbReference type="NCBI Taxonomy" id="4460"/>
    <lineage>
        <taxon>Eukaryota</taxon>
        <taxon>Viridiplantae</taxon>
        <taxon>Streptophyta</taxon>
        <taxon>Embryophyta</taxon>
        <taxon>Tracheophyta</taxon>
        <taxon>Spermatophyta</taxon>
        <taxon>Magnoliopsida</taxon>
        <taxon>Liliopsida</taxon>
        <taxon>Araceae</taxon>
        <taxon>Aroideae</taxon>
        <taxon>Colocasieae</taxon>
        <taxon>Colocasia</taxon>
    </lineage>
</organism>
<feature type="compositionally biased region" description="Low complexity" evidence="1">
    <location>
        <begin position="68"/>
        <end position="82"/>
    </location>
</feature>
<gene>
    <name evidence="2" type="ORF">Taro_012976</name>
</gene>
<feature type="compositionally biased region" description="Basic and acidic residues" evidence="1">
    <location>
        <begin position="87"/>
        <end position="103"/>
    </location>
</feature>
<comment type="caution">
    <text evidence="2">The sequence shown here is derived from an EMBL/GenBank/DDBJ whole genome shotgun (WGS) entry which is preliminary data.</text>
</comment>
<keyword evidence="3" id="KW-1185">Reference proteome</keyword>
<reference evidence="2" key="1">
    <citation type="submission" date="2017-07" db="EMBL/GenBank/DDBJ databases">
        <title>Taro Niue Genome Assembly and Annotation.</title>
        <authorList>
            <person name="Atibalentja N."/>
            <person name="Keating K."/>
            <person name="Fields C.J."/>
        </authorList>
    </citation>
    <scope>NUCLEOTIDE SEQUENCE</scope>
    <source>
        <strain evidence="2">Niue_2</strain>
        <tissue evidence="2">Leaf</tissue>
    </source>
</reference>
<dbReference type="AlphaFoldDB" id="A0A843UAP2"/>
<evidence type="ECO:0000256" key="1">
    <source>
        <dbReference type="SAM" id="MobiDB-lite"/>
    </source>
</evidence>
<evidence type="ECO:0000313" key="3">
    <source>
        <dbReference type="Proteomes" id="UP000652761"/>
    </source>
</evidence>